<dbReference type="Proteomes" id="UP000002770">
    <property type="component" value="Unassembled WGS sequence"/>
</dbReference>
<evidence type="ECO:0000313" key="1">
    <source>
        <dbReference type="EMBL" id="EHL29774.1"/>
    </source>
</evidence>
<proteinExistence type="predicted"/>
<organism evidence="1 2">
    <name type="scientific">Legionella drancourtii LLAP12</name>
    <dbReference type="NCBI Taxonomy" id="658187"/>
    <lineage>
        <taxon>Bacteria</taxon>
        <taxon>Pseudomonadati</taxon>
        <taxon>Pseudomonadota</taxon>
        <taxon>Gammaproteobacteria</taxon>
        <taxon>Legionellales</taxon>
        <taxon>Legionellaceae</taxon>
        <taxon>Legionella</taxon>
    </lineage>
</organism>
<accession>G9ERZ3</accession>
<protein>
    <submittedName>
        <fullName evidence="1">Uncharacterized protein</fullName>
    </submittedName>
</protein>
<keyword evidence="2" id="KW-1185">Reference proteome</keyword>
<dbReference type="HOGENOM" id="CLU_3137179_0_0_6"/>
<sequence length="49" mass="5647">MYLASGHGLSLRDCFLGYLCSYAILLNNAFQIISQLYTVNLFFAEQIYF</sequence>
<dbReference type="InParanoid" id="G9ERZ3"/>
<name>G9ERZ3_9GAMM</name>
<dbReference type="EMBL" id="JH413843">
    <property type="protein sequence ID" value="EHL29774.1"/>
    <property type="molecule type" value="Genomic_DNA"/>
</dbReference>
<dbReference type="STRING" id="658187.LDG_8065"/>
<evidence type="ECO:0000313" key="2">
    <source>
        <dbReference type="Proteomes" id="UP000002770"/>
    </source>
</evidence>
<reference evidence="1 2" key="1">
    <citation type="journal article" date="2011" name="BMC Genomics">
        <title>Insight into cross-talk between intra-amoebal pathogens.</title>
        <authorList>
            <person name="Gimenez G."/>
            <person name="Bertelli C."/>
            <person name="Moliner C."/>
            <person name="Robert C."/>
            <person name="Raoult D."/>
            <person name="Fournier P.E."/>
            <person name="Greub G."/>
        </authorList>
    </citation>
    <scope>NUCLEOTIDE SEQUENCE [LARGE SCALE GENOMIC DNA]</scope>
    <source>
        <strain evidence="1 2">LLAP12</strain>
    </source>
</reference>
<dbReference type="AlphaFoldDB" id="G9ERZ3"/>
<gene>
    <name evidence="1" type="ORF">LDG_8065</name>
</gene>